<evidence type="ECO:0000313" key="3">
    <source>
        <dbReference type="Proteomes" id="UP000828390"/>
    </source>
</evidence>
<sequence length="59" mass="6466">MPVTQTGLRTSGDNENAVAETPTLPLLSPGSYHSENVTLNWRLIITLEENNLLRTNATT</sequence>
<dbReference type="Proteomes" id="UP000828390">
    <property type="component" value="Unassembled WGS sequence"/>
</dbReference>
<reference evidence="2" key="1">
    <citation type="journal article" date="2019" name="bioRxiv">
        <title>The Genome of the Zebra Mussel, Dreissena polymorpha: A Resource for Invasive Species Research.</title>
        <authorList>
            <person name="McCartney M.A."/>
            <person name="Auch B."/>
            <person name="Kono T."/>
            <person name="Mallez S."/>
            <person name="Zhang Y."/>
            <person name="Obille A."/>
            <person name="Becker A."/>
            <person name="Abrahante J.E."/>
            <person name="Garbe J."/>
            <person name="Badalamenti J.P."/>
            <person name="Herman A."/>
            <person name="Mangelson H."/>
            <person name="Liachko I."/>
            <person name="Sullivan S."/>
            <person name="Sone E.D."/>
            <person name="Koren S."/>
            <person name="Silverstein K.A.T."/>
            <person name="Beckman K.B."/>
            <person name="Gohl D.M."/>
        </authorList>
    </citation>
    <scope>NUCLEOTIDE SEQUENCE</scope>
    <source>
        <strain evidence="2">Duluth1</strain>
        <tissue evidence="2">Whole animal</tissue>
    </source>
</reference>
<feature type="compositionally biased region" description="Polar residues" evidence="1">
    <location>
        <begin position="1"/>
        <end position="14"/>
    </location>
</feature>
<protein>
    <submittedName>
        <fullName evidence="2">Uncharacterized protein</fullName>
    </submittedName>
</protein>
<keyword evidence="3" id="KW-1185">Reference proteome</keyword>
<proteinExistence type="predicted"/>
<comment type="caution">
    <text evidence="2">The sequence shown here is derived from an EMBL/GenBank/DDBJ whole genome shotgun (WGS) entry which is preliminary data.</text>
</comment>
<feature type="region of interest" description="Disordered" evidence="1">
    <location>
        <begin position="1"/>
        <end position="23"/>
    </location>
</feature>
<evidence type="ECO:0000256" key="1">
    <source>
        <dbReference type="SAM" id="MobiDB-lite"/>
    </source>
</evidence>
<organism evidence="2 3">
    <name type="scientific">Dreissena polymorpha</name>
    <name type="common">Zebra mussel</name>
    <name type="synonym">Mytilus polymorpha</name>
    <dbReference type="NCBI Taxonomy" id="45954"/>
    <lineage>
        <taxon>Eukaryota</taxon>
        <taxon>Metazoa</taxon>
        <taxon>Spiralia</taxon>
        <taxon>Lophotrochozoa</taxon>
        <taxon>Mollusca</taxon>
        <taxon>Bivalvia</taxon>
        <taxon>Autobranchia</taxon>
        <taxon>Heteroconchia</taxon>
        <taxon>Euheterodonta</taxon>
        <taxon>Imparidentia</taxon>
        <taxon>Neoheterodontei</taxon>
        <taxon>Myida</taxon>
        <taxon>Dreissenoidea</taxon>
        <taxon>Dreissenidae</taxon>
        <taxon>Dreissena</taxon>
    </lineage>
</organism>
<dbReference type="EMBL" id="JAIWYP010000002">
    <property type="protein sequence ID" value="KAH3861884.1"/>
    <property type="molecule type" value="Genomic_DNA"/>
</dbReference>
<reference evidence="2" key="2">
    <citation type="submission" date="2020-11" db="EMBL/GenBank/DDBJ databases">
        <authorList>
            <person name="McCartney M.A."/>
            <person name="Auch B."/>
            <person name="Kono T."/>
            <person name="Mallez S."/>
            <person name="Becker A."/>
            <person name="Gohl D.M."/>
            <person name="Silverstein K.A.T."/>
            <person name="Koren S."/>
            <person name="Bechman K.B."/>
            <person name="Herman A."/>
            <person name="Abrahante J.E."/>
            <person name="Garbe J."/>
        </authorList>
    </citation>
    <scope>NUCLEOTIDE SEQUENCE</scope>
    <source>
        <strain evidence="2">Duluth1</strain>
        <tissue evidence="2">Whole animal</tissue>
    </source>
</reference>
<name>A0A9D4RBA0_DREPO</name>
<gene>
    <name evidence="2" type="ORF">DPMN_024837</name>
</gene>
<dbReference type="AlphaFoldDB" id="A0A9D4RBA0"/>
<evidence type="ECO:0000313" key="2">
    <source>
        <dbReference type="EMBL" id="KAH3861884.1"/>
    </source>
</evidence>
<accession>A0A9D4RBA0</accession>